<comment type="caution">
    <text evidence="5">The sequence shown here is derived from an EMBL/GenBank/DDBJ whole genome shotgun (WGS) entry which is preliminary data.</text>
</comment>
<evidence type="ECO:0000256" key="2">
    <source>
        <dbReference type="ARBA" id="ARBA00006809"/>
    </source>
</evidence>
<dbReference type="GO" id="GO:0000182">
    <property type="term" value="F:rDNA binding"/>
    <property type="evidence" value="ECO:0007669"/>
    <property type="project" value="TreeGrafter"/>
</dbReference>
<dbReference type="GO" id="GO:0006355">
    <property type="term" value="P:regulation of DNA-templated transcription"/>
    <property type="evidence" value="ECO:0007669"/>
    <property type="project" value="InterPro"/>
</dbReference>
<name>A0A2S7XXX3_BEABA</name>
<dbReference type="InterPro" id="IPR007015">
    <property type="entry name" value="DNA_pol_V/MYBBP1A"/>
</dbReference>
<comment type="subcellular location">
    <subcellularLocation>
        <location evidence="1">Nucleus</location>
    </subcellularLocation>
</comment>
<reference evidence="5 6" key="1">
    <citation type="submission" date="2016-07" db="EMBL/GenBank/DDBJ databases">
        <title>Comparative genomics of the entomopathogenic fungus Beauveria bassiana.</title>
        <authorList>
            <person name="Valero Jimenez C.A."/>
            <person name="Zwaan B.J."/>
            <person name="Van Kan J.A."/>
            <person name="Takken W."/>
            <person name="Debets A.J."/>
            <person name="Schoustra S.E."/>
            <person name="Koenraadt C.J."/>
        </authorList>
    </citation>
    <scope>NUCLEOTIDE SEQUENCE [LARGE SCALE GENOMIC DNA]</scope>
    <source>
        <strain evidence="5 6">ARSEF 8028</strain>
    </source>
</reference>
<gene>
    <name evidence="5" type="ORF">BB8028_0001g08240</name>
</gene>
<feature type="compositionally biased region" description="Basic residues" evidence="4">
    <location>
        <begin position="933"/>
        <end position="942"/>
    </location>
</feature>
<dbReference type="Pfam" id="PF04931">
    <property type="entry name" value="DNA_pol_phi"/>
    <property type="match status" value="1"/>
</dbReference>
<dbReference type="SUPFAM" id="SSF48371">
    <property type="entry name" value="ARM repeat"/>
    <property type="match status" value="1"/>
</dbReference>
<dbReference type="EMBL" id="JRHA01000001">
    <property type="protein sequence ID" value="PQK08751.1"/>
    <property type="molecule type" value="Genomic_DNA"/>
</dbReference>
<evidence type="ECO:0000256" key="4">
    <source>
        <dbReference type="SAM" id="MobiDB-lite"/>
    </source>
</evidence>
<evidence type="ECO:0000256" key="1">
    <source>
        <dbReference type="ARBA" id="ARBA00004123"/>
    </source>
</evidence>
<sequence>MAGKRKRGAKDTGVATTNGHKKAKNDVNATVKPTAAILVKRPFVETPTGEERRRQATLYDLLASEDEDERILAADCIISSLVGEEKVSEAVLEHHLGRRLFRGLASGRNAARLGFSLVITELITQLFGEKALATAHYPGFTFQKAVRILMDKTQPVGNIPGQEERDHYLGQLFGIECLVSSGVIFGEPTRWNMVLDLLLKIAQKKVWLRSQCAWVLVQALQQTDQKSAEATLRKIDEVGMAKTADGVAIWITAMNRYSDIKVKPWRHPLAAKTFGDLAAVLKESFNESSKDQNEKKNSAPKHANWTAQLHFVWDILLAHYAGEGVKADELDQFWQRVVDDGFFSKSATDGQKFKGFMVFQKMLEGLADQKSKVNKLFSKNLLNCLMNQAAKEDRYLHRAAVKALKAIENTVAAHPKSLTTVLRNLLTGNGVYTFDQRTSSKTIDRLLQNSGTISEKKILEVLQLPISSLASQEETEAKSTLRSYVEYLSKALNASASTGSEKSNGKDLFGVYLQELSRLAYSQPENIPSELLTEQIRELCRSRLESSLSKLTRRADDFSGLCNAVGAIDPSSVDMDEDIKAAVDDALKRMRSLLKRKSKTEAAKSVNEALATLHAISVFQLYNGDPDAMESLRDLAQYDDKLKKGDKTEGDSELLVEILLSMVARPSSLMRQVSQQVFEAFSSHITAGGLQLLTDPLASNESAQGQKELFNTEDDAMFIDGDGSEVGNDDNVVDLDDASDVEIGSDVEFVNLDDKEDASDDDSDDSDDSDDDDNDDDEDQDDEQEGPVDLDELCASILKSHRLDKDADAASSDSDGDMSDSEMMQLDDKLAEVFKHRVKAKPDSKKDKKDAKQSVVQFKHRILDLVDMYVRAEGPRANPLAYALLTPLLRLVRTTTTKPLASRACEIILNYQKALKKARSNVKTTAAAAEEKKKKKKKKKKQNGNNGDGGGVDEENEVLLPLLTEIHEAAGQDNAHAYSKAASAASLIVAGSMLAANRENIRHIAAVYAQTQSRWVLGEARLQTSFFADWNNWCQNHAAHARDNRDEEK</sequence>
<evidence type="ECO:0000256" key="3">
    <source>
        <dbReference type="ARBA" id="ARBA00023242"/>
    </source>
</evidence>
<dbReference type="PANTHER" id="PTHR13213">
    <property type="entry name" value="MYB-BINDING PROTEIN 1A FAMILY MEMBER"/>
    <property type="match status" value="1"/>
</dbReference>
<feature type="region of interest" description="Disordered" evidence="4">
    <location>
        <begin position="1"/>
        <end position="28"/>
    </location>
</feature>
<evidence type="ECO:0008006" key="7">
    <source>
        <dbReference type="Google" id="ProtNLM"/>
    </source>
</evidence>
<dbReference type="Proteomes" id="UP000237441">
    <property type="component" value="Unassembled WGS sequence"/>
</dbReference>
<feature type="region of interest" description="Disordered" evidence="4">
    <location>
        <begin position="743"/>
        <end position="789"/>
    </location>
</feature>
<evidence type="ECO:0000313" key="6">
    <source>
        <dbReference type="Proteomes" id="UP000237441"/>
    </source>
</evidence>
<accession>A0A2S7XXX3</accession>
<protein>
    <recommendedName>
        <fullName evidence="7">DNA polymerase V</fullName>
    </recommendedName>
</protein>
<proteinExistence type="inferred from homology"/>
<dbReference type="OrthoDB" id="342531at2759"/>
<keyword evidence="3" id="KW-0539">Nucleus</keyword>
<evidence type="ECO:0000313" key="5">
    <source>
        <dbReference type="EMBL" id="PQK08751.1"/>
    </source>
</evidence>
<dbReference type="GO" id="GO:0005730">
    <property type="term" value="C:nucleolus"/>
    <property type="evidence" value="ECO:0007669"/>
    <property type="project" value="InterPro"/>
</dbReference>
<dbReference type="InterPro" id="IPR016024">
    <property type="entry name" value="ARM-type_fold"/>
</dbReference>
<comment type="similarity">
    <text evidence="2">Belongs to the MYBBP1A family.</text>
</comment>
<organism evidence="5 6">
    <name type="scientific">Beauveria bassiana</name>
    <name type="common">White muscardine disease fungus</name>
    <name type="synonym">Tritirachium shiotae</name>
    <dbReference type="NCBI Taxonomy" id="176275"/>
    <lineage>
        <taxon>Eukaryota</taxon>
        <taxon>Fungi</taxon>
        <taxon>Dikarya</taxon>
        <taxon>Ascomycota</taxon>
        <taxon>Pezizomycotina</taxon>
        <taxon>Sordariomycetes</taxon>
        <taxon>Hypocreomycetidae</taxon>
        <taxon>Hypocreales</taxon>
        <taxon>Cordycipitaceae</taxon>
        <taxon>Beauveria</taxon>
    </lineage>
</organism>
<feature type="region of interest" description="Disordered" evidence="4">
    <location>
        <begin position="925"/>
        <end position="954"/>
    </location>
</feature>
<feature type="compositionally biased region" description="Acidic residues" evidence="4">
    <location>
        <begin position="754"/>
        <end position="789"/>
    </location>
</feature>
<dbReference type="PANTHER" id="PTHR13213:SF2">
    <property type="entry name" value="MYB-BINDING PROTEIN 1A"/>
    <property type="match status" value="1"/>
</dbReference>
<dbReference type="AlphaFoldDB" id="A0A2S7XXX3"/>